<comment type="cofactor">
    <cofactor evidence="1">
        <name>Ca(2+)</name>
        <dbReference type="ChEBI" id="CHEBI:29108"/>
    </cofactor>
</comment>
<evidence type="ECO:0000256" key="2">
    <source>
        <dbReference type="ARBA" id="ARBA00004613"/>
    </source>
</evidence>
<evidence type="ECO:0000256" key="7">
    <source>
        <dbReference type="ARBA" id="ARBA00022825"/>
    </source>
</evidence>
<dbReference type="Gene3D" id="3.40.50.200">
    <property type="entry name" value="Peptidase S8/S53 domain"/>
    <property type="match status" value="1"/>
</dbReference>
<proteinExistence type="inferred from homology"/>
<dbReference type="InterPro" id="IPR050131">
    <property type="entry name" value="Peptidase_S8_subtilisin-like"/>
</dbReference>
<dbReference type="GO" id="GO:0006508">
    <property type="term" value="P:proteolysis"/>
    <property type="evidence" value="ECO:0007669"/>
    <property type="project" value="UniProtKB-KW"/>
</dbReference>
<keyword evidence="5 9" id="KW-0645">Protease</keyword>
<dbReference type="InterPro" id="IPR023828">
    <property type="entry name" value="Peptidase_S8_Ser-AS"/>
</dbReference>
<dbReference type="Proteomes" id="UP000031982">
    <property type="component" value="Unassembled WGS sequence"/>
</dbReference>
<evidence type="ECO:0000313" key="14">
    <source>
        <dbReference type="Proteomes" id="UP000031982"/>
    </source>
</evidence>
<dbReference type="PANTHER" id="PTHR43806:SF11">
    <property type="entry name" value="CEREVISIN-RELATED"/>
    <property type="match status" value="1"/>
</dbReference>
<protein>
    <submittedName>
        <fullName evidence="13">Protease</fullName>
    </submittedName>
</protein>
<dbReference type="PROSITE" id="PS51892">
    <property type="entry name" value="SUBTILASE"/>
    <property type="match status" value="1"/>
</dbReference>
<feature type="domain" description="Peptidase S8/S53" evidence="11">
    <location>
        <begin position="192"/>
        <end position="435"/>
    </location>
</feature>
<dbReference type="PROSITE" id="PS00136">
    <property type="entry name" value="SUBTILASE_ASP"/>
    <property type="match status" value="1"/>
</dbReference>
<feature type="domain" description="Fervidolysin-like N-terminal prodomain" evidence="12">
    <location>
        <begin position="85"/>
        <end position="156"/>
    </location>
</feature>
<evidence type="ECO:0000259" key="12">
    <source>
        <dbReference type="Pfam" id="PF22148"/>
    </source>
</evidence>
<comment type="subcellular location">
    <subcellularLocation>
        <location evidence="2">Secreted</location>
    </subcellularLocation>
</comment>
<dbReference type="Pfam" id="PF00082">
    <property type="entry name" value="Peptidase_S8"/>
    <property type="match status" value="1"/>
</dbReference>
<comment type="caution">
    <text evidence="13">The sequence shown here is derived from an EMBL/GenBank/DDBJ whole genome shotgun (WGS) entry which is preliminary data.</text>
</comment>
<keyword evidence="8" id="KW-0106">Calcium</keyword>
<name>A0ABR5AZM6_BACBA</name>
<evidence type="ECO:0000256" key="9">
    <source>
        <dbReference type="PROSITE-ProRule" id="PRU01240"/>
    </source>
</evidence>
<dbReference type="InterPro" id="IPR036852">
    <property type="entry name" value="Peptidase_S8/S53_dom_sf"/>
</dbReference>
<dbReference type="EMBL" id="JXLP01000001">
    <property type="protein sequence ID" value="KIL80174.1"/>
    <property type="molecule type" value="Genomic_DNA"/>
</dbReference>
<keyword evidence="14" id="KW-1185">Reference proteome</keyword>
<dbReference type="PRINTS" id="PR00723">
    <property type="entry name" value="SUBTILISIN"/>
</dbReference>
<sequence>MQRKGLIGLSVLVLGVAAVSVFSFYGQQEEPATRSAEDRQVRQMQVRNLQQSHPHILKVNMIGENEKLKRKLNNDPSIKLVHHNDQDKSHYYNNEVIVDFNVIPTAADIEKMSRDIDGELTEKLDSAYIFKSNSQPPAKLVEYFQRHPYVAYAEPHYIYLPNEVNDTYYQNYQWNLPAIRTEGGWGVTRGSKKVKIAVVDSGVDLNHPDLSHRLEKGYNALAPKEPPADDNGHGTHVAGIIASVPNNGEGVAGITWHNPIIPVKVLNAEGMGGSFDVAKGIRWAADHGADVINLSLGNYQPSAVMEEAIRYAMNKDVVVVSAAGNDNSSQPSFPAAYPGVLAVAAVDSEGKRAPFSNYGDYIDIAAPGVHIASTFFRGQYASLSGTSMAAPHVSALAGLIRSIDPDLKNTQIMDIMTQTTQRGAAALPDIYYGNGVIDNDSALRAAYKEKYPFGKDNRWLNKFFGQ</sequence>
<feature type="active site" description="Charge relay system" evidence="9">
    <location>
        <position position="200"/>
    </location>
</feature>
<dbReference type="CDD" id="cd07484">
    <property type="entry name" value="Peptidases_S8_Thermitase_like"/>
    <property type="match status" value="1"/>
</dbReference>
<evidence type="ECO:0000256" key="5">
    <source>
        <dbReference type="ARBA" id="ARBA00022670"/>
    </source>
</evidence>
<dbReference type="RefSeq" id="WP_052477208.1">
    <property type="nucleotide sequence ID" value="NZ_JARTHD010000086.1"/>
</dbReference>
<organism evidence="13 14">
    <name type="scientific">Bacillus badius</name>
    <dbReference type="NCBI Taxonomy" id="1455"/>
    <lineage>
        <taxon>Bacteria</taxon>
        <taxon>Bacillati</taxon>
        <taxon>Bacillota</taxon>
        <taxon>Bacilli</taxon>
        <taxon>Bacillales</taxon>
        <taxon>Bacillaceae</taxon>
        <taxon>Pseudobacillus</taxon>
    </lineage>
</organism>
<keyword evidence="6 9" id="KW-0378">Hydrolase</keyword>
<dbReference type="PROSITE" id="PS00137">
    <property type="entry name" value="SUBTILASE_HIS"/>
    <property type="match status" value="1"/>
</dbReference>
<evidence type="ECO:0000256" key="1">
    <source>
        <dbReference type="ARBA" id="ARBA00001913"/>
    </source>
</evidence>
<evidence type="ECO:0000313" key="13">
    <source>
        <dbReference type="EMBL" id="KIL80174.1"/>
    </source>
</evidence>
<evidence type="ECO:0000256" key="10">
    <source>
        <dbReference type="RuleBase" id="RU003355"/>
    </source>
</evidence>
<feature type="active site" description="Charge relay system" evidence="9">
    <location>
        <position position="233"/>
    </location>
</feature>
<comment type="similarity">
    <text evidence="3 9 10">Belongs to the peptidase S8 family.</text>
</comment>
<dbReference type="PANTHER" id="PTHR43806">
    <property type="entry name" value="PEPTIDASE S8"/>
    <property type="match status" value="1"/>
</dbReference>
<evidence type="ECO:0000259" key="11">
    <source>
        <dbReference type="Pfam" id="PF00082"/>
    </source>
</evidence>
<evidence type="ECO:0000256" key="6">
    <source>
        <dbReference type="ARBA" id="ARBA00022801"/>
    </source>
</evidence>
<dbReference type="InterPro" id="IPR022398">
    <property type="entry name" value="Peptidase_S8_His-AS"/>
</dbReference>
<accession>A0ABR5AZM6</accession>
<dbReference type="InterPro" id="IPR015500">
    <property type="entry name" value="Peptidase_S8_subtilisin-rel"/>
</dbReference>
<evidence type="ECO:0000256" key="3">
    <source>
        <dbReference type="ARBA" id="ARBA00011073"/>
    </source>
</evidence>
<dbReference type="GO" id="GO:0008233">
    <property type="term" value="F:peptidase activity"/>
    <property type="evidence" value="ECO:0007669"/>
    <property type="project" value="UniProtKB-KW"/>
</dbReference>
<dbReference type="Pfam" id="PF22148">
    <property type="entry name" value="Fervidolysin_NPro-like"/>
    <property type="match status" value="1"/>
</dbReference>
<evidence type="ECO:0000256" key="4">
    <source>
        <dbReference type="ARBA" id="ARBA00022525"/>
    </source>
</evidence>
<dbReference type="InterPro" id="IPR023827">
    <property type="entry name" value="Peptidase_S8_Asp-AS"/>
</dbReference>
<reference evidence="13 14" key="1">
    <citation type="submission" date="2015-01" db="EMBL/GenBank/DDBJ databases">
        <title>Genome Assembly of Bacillus badius MTCC 1458.</title>
        <authorList>
            <person name="Verma A."/>
            <person name="Khatri I."/>
            <person name="Mual P."/>
            <person name="Subramanian S."/>
            <person name="Krishnamurthi S."/>
        </authorList>
    </citation>
    <scope>NUCLEOTIDE SEQUENCE [LARGE SCALE GENOMIC DNA]</scope>
    <source>
        <strain evidence="13 14">MTCC 1458</strain>
    </source>
</reference>
<evidence type="ECO:0000256" key="8">
    <source>
        <dbReference type="ARBA" id="ARBA00022837"/>
    </source>
</evidence>
<keyword evidence="7 9" id="KW-0720">Serine protease</keyword>
<gene>
    <name evidence="13" type="ORF">SD77_0022</name>
</gene>
<feature type="active site" description="Charge relay system" evidence="9">
    <location>
        <position position="387"/>
    </location>
</feature>
<dbReference type="PROSITE" id="PS00138">
    <property type="entry name" value="SUBTILASE_SER"/>
    <property type="match status" value="1"/>
</dbReference>
<dbReference type="InterPro" id="IPR034084">
    <property type="entry name" value="Thermitase-like_dom"/>
</dbReference>
<keyword evidence="4" id="KW-0964">Secreted</keyword>
<dbReference type="InterPro" id="IPR054399">
    <property type="entry name" value="Fervidolysin-like_N_prodom"/>
</dbReference>
<dbReference type="InterPro" id="IPR000209">
    <property type="entry name" value="Peptidase_S8/S53_dom"/>
</dbReference>
<dbReference type="SUPFAM" id="SSF52743">
    <property type="entry name" value="Subtilisin-like"/>
    <property type="match status" value="1"/>
</dbReference>